<sequence>MANKPSPSPTWDEYVSELGRNLQRARISSGLSQEQVAYRSHLSRYTYQKLESGIARPGAPANPTLRTLVTVARILAVEVSQILPAAAPDLPEP</sequence>
<dbReference type="PROSITE" id="PS50943">
    <property type="entry name" value="HTH_CROC1"/>
    <property type="match status" value="1"/>
</dbReference>
<dbReference type="Pfam" id="PF13560">
    <property type="entry name" value="HTH_31"/>
    <property type="match status" value="1"/>
</dbReference>
<dbReference type="EMBL" id="JAEUAX010000005">
    <property type="protein sequence ID" value="MBW9110172.1"/>
    <property type="molecule type" value="Genomic_DNA"/>
</dbReference>
<evidence type="ECO:0000259" key="1">
    <source>
        <dbReference type="PROSITE" id="PS50943"/>
    </source>
</evidence>
<dbReference type="InterPro" id="IPR010982">
    <property type="entry name" value="Lambda_DNA-bd_dom_sf"/>
</dbReference>
<dbReference type="SMART" id="SM00530">
    <property type="entry name" value="HTH_XRE"/>
    <property type="match status" value="1"/>
</dbReference>
<accession>A0ABS7HXR3</accession>
<dbReference type="InterPro" id="IPR001387">
    <property type="entry name" value="Cro/C1-type_HTH"/>
</dbReference>
<proteinExistence type="predicted"/>
<feature type="domain" description="HTH cro/C1-type" evidence="1">
    <location>
        <begin position="22"/>
        <end position="82"/>
    </location>
</feature>
<evidence type="ECO:0000313" key="2">
    <source>
        <dbReference type="EMBL" id="MBW9110172.1"/>
    </source>
</evidence>
<dbReference type="SUPFAM" id="SSF47413">
    <property type="entry name" value="lambda repressor-like DNA-binding domains"/>
    <property type="match status" value="1"/>
</dbReference>
<comment type="caution">
    <text evidence="2">The sequence shown here is derived from an EMBL/GenBank/DDBJ whole genome shotgun (WGS) entry which is preliminary data.</text>
</comment>
<dbReference type="CDD" id="cd00093">
    <property type="entry name" value="HTH_XRE"/>
    <property type="match status" value="1"/>
</dbReference>
<name>A0ABS7HXR3_9MICO</name>
<keyword evidence="3" id="KW-1185">Reference proteome</keyword>
<evidence type="ECO:0000313" key="3">
    <source>
        <dbReference type="Proteomes" id="UP000777440"/>
    </source>
</evidence>
<gene>
    <name evidence="2" type="ORF">JNB61_10345</name>
</gene>
<reference evidence="2 3" key="1">
    <citation type="journal article" date="2021" name="MBio">
        <title>Poor Competitiveness of Bradyrhizobium in Pigeon Pea Root Colonization in Indian Soils.</title>
        <authorList>
            <person name="Chalasani D."/>
            <person name="Basu A."/>
            <person name="Pullabhotla S.V.S.R.N."/>
            <person name="Jorrin B."/>
            <person name="Neal A.L."/>
            <person name="Poole P.S."/>
            <person name="Podile A.R."/>
            <person name="Tkacz A."/>
        </authorList>
    </citation>
    <scope>NUCLEOTIDE SEQUENCE [LARGE SCALE GENOMIC DNA]</scope>
    <source>
        <strain evidence="2 3">HU12</strain>
    </source>
</reference>
<dbReference type="Proteomes" id="UP000777440">
    <property type="component" value="Unassembled WGS sequence"/>
</dbReference>
<dbReference type="Gene3D" id="1.10.260.40">
    <property type="entry name" value="lambda repressor-like DNA-binding domains"/>
    <property type="match status" value="1"/>
</dbReference>
<protein>
    <submittedName>
        <fullName evidence="2">Helix-turn-helix transcriptional regulator</fullName>
    </submittedName>
</protein>
<organism evidence="2 3">
    <name type="scientific">Microbacterium ureisolvens</name>
    <dbReference type="NCBI Taxonomy" id="2781186"/>
    <lineage>
        <taxon>Bacteria</taxon>
        <taxon>Bacillati</taxon>
        <taxon>Actinomycetota</taxon>
        <taxon>Actinomycetes</taxon>
        <taxon>Micrococcales</taxon>
        <taxon>Microbacteriaceae</taxon>
        <taxon>Microbacterium</taxon>
    </lineage>
</organism>